<comment type="caution">
    <text evidence="2">The sequence shown here is derived from an EMBL/GenBank/DDBJ whole genome shotgun (WGS) entry which is preliminary data.</text>
</comment>
<dbReference type="GeneID" id="22913024"/>
<proteinExistence type="predicted"/>
<feature type="region of interest" description="Disordered" evidence="1">
    <location>
        <begin position="138"/>
        <end position="162"/>
    </location>
</feature>
<dbReference type="Proteomes" id="UP000019763">
    <property type="component" value="Unassembled WGS sequence"/>
</dbReference>
<dbReference type="RefSeq" id="XP_011134102.1">
    <property type="nucleotide sequence ID" value="XM_011135800.1"/>
</dbReference>
<accession>A0A023B6C3</accession>
<evidence type="ECO:0000256" key="1">
    <source>
        <dbReference type="SAM" id="MobiDB-lite"/>
    </source>
</evidence>
<protein>
    <submittedName>
        <fullName evidence="2">Uncharacterized protein</fullName>
    </submittedName>
</protein>
<sequence>MAMEPGASDAPTPPVAPGSAPWFRLPPITGTERRSQDDVPLSFKGLGGNRTSVLFNFPPSHASIVIQNEYEQLFRASQRMANIYVSEAAERPRVEAARRDIFMSYHQALDSLEFSLLDSYRARKLPAYPPPFFGCNPPVGSPQVDPEVQPTVAASEGVSSQS</sequence>
<organism evidence="2 3">
    <name type="scientific">Gregarina niphandrodes</name>
    <name type="common">Septate eugregarine</name>
    <dbReference type="NCBI Taxonomy" id="110365"/>
    <lineage>
        <taxon>Eukaryota</taxon>
        <taxon>Sar</taxon>
        <taxon>Alveolata</taxon>
        <taxon>Apicomplexa</taxon>
        <taxon>Conoidasida</taxon>
        <taxon>Gregarinasina</taxon>
        <taxon>Eugregarinorida</taxon>
        <taxon>Gregarinidae</taxon>
        <taxon>Gregarina</taxon>
    </lineage>
</organism>
<reference evidence="2" key="1">
    <citation type="submission" date="2013-12" db="EMBL/GenBank/DDBJ databases">
        <authorList>
            <person name="Omoto C.K."/>
            <person name="Sibley D."/>
            <person name="Venepally P."/>
            <person name="Hadjithomas M."/>
            <person name="Karamycheva S."/>
            <person name="Brunk B."/>
            <person name="Roos D."/>
            <person name="Caler E."/>
            <person name="Lorenzi H."/>
        </authorList>
    </citation>
    <scope>NUCLEOTIDE SEQUENCE</scope>
</reference>
<evidence type="ECO:0000313" key="3">
    <source>
        <dbReference type="Proteomes" id="UP000019763"/>
    </source>
</evidence>
<gene>
    <name evidence="2" type="ORF">GNI_084250</name>
</gene>
<keyword evidence="3" id="KW-1185">Reference proteome</keyword>
<dbReference type="EMBL" id="AFNH02000633">
    <property type="protein sequence ID" value="EZG65148.1"/>
    <property type="molecule type" value="Genomic_DNA"/>
</dbReference>
<dbReference type="VEuPathDB" id="CryptoDB:GNI_084250"/>
<feature type="region of interest" description="Disordered" evidence="1">
    <location>
        <begin position="1"/>
        <end position="38"/>
    </location>
</feature>
<name>A0A023B6C3_GRENI</name>
<evidence type="ECO:0000313" key="2">
    <source>
        <dbReference type="EMBL" id="EZG65148.1"/>
    </source>
</evidence>
<dbReference type="AlphaFoldDB" id="A0A023B6C3"/>